<dbReference type="STRING" id="1235591.CAK95_05520"/>
<dbReference type="OrthoDB" id="8479836at2"/>
<gene>
    <name evidence="15" type="primary">atpF</name>
    <name evidence="17" type="ORF">CAK95_05520</name>
</gene>
<dbReference type="RefSeq" id="WP_086087022.1">
    <property type="nucleotide sequence ID" value="NZ_CP021112.1"/>
</dbReference>
<dbReference type="GO" id="GO:0046933">
    <property type="term" value="F:proton-transporting ATP synthase activity, rotational mechanism"/>
    <property type="evidence" value="ECO:0007669"/>
    <property type="project" value="UniProtKB-UniRule"/>
</dbReference>
<protein>
    <recommendedName>
        <fullName evidence="15">ATP synthase subunit b</fullName>
    </recommendedName>
    <alternativeName>
        <fullName evidence="15">ATP synthase F(0) sector subunit b</fullName>
    </alternativeName>
    <alternativeName>
        <fullName evidence="15">ATPase subunit I</fullName>
    </alternativeName>
    <alternativeName>
        <fullName evidence="15">F-type ATPase subunit b</fullName>
        <shortName evidence="15">F-ATPase subunit b</shortName>
    </alternativeName>
</protein>
<dbReference type="EMBL" id="CP021112">
    <property type="protein sequence ID" value="ARP98599.1"/>
    <property type="molecule type" value="Genomic_DNA"/>
</dbReference>
<evidence type="ECO:0000256" key="10">
    <source>
        <dbReference type="ARBA" id="ARBA00023136"/>
    </source>
</evidence>
<keyword evidence="18" id="KW-1185">Reference proteome</keyword>
<dbReference type="KEGG" id="psin:CAK95_05520"/>
<dbReference type="PANTHER" id="PTHR33445">
    <property type="entry name" value="ATP SYNTHASE SUBUNIT B', CHLOROPLASTIC"/>
    <property type="match status" value="1"/>
</dbReference>
<evidence type="ECO:0000313" key="17">
    <source>
        <dbReference type="EMBL" id="ARP98599.1"/>
    </source>
</evidence>
<evidence type="ECO:0000256" key="12">
    <source>
        <dbReference type="ARBA" id="ARBA00025198"/>
    </source>
</evidence>
<proteinExistence type="inferred from homology"/>
<name>A0A1W6ZML6_9HYPH</name>
<sequence length="160" mass="17144">MFEAEFWVAVALVIFLAGLLYLGVHKTIASTLDKRSSRIQSELEEAARLKAEAVALLAEYKQKTANAEKEAADIIESAKADAERLAAEAHAKLEDFVTRRTQMAEAKIAQAEAQALAEVRSVAAEVAVGAAEKVLAHTAKGSIAADLISRGIDDVKKKLN</sequence>
<keyword evidence="6 15" id="KW-0812">Transmembrane</keyword>
<evidence type="ECO:0000256" key="8">
    <source>
        <dbReference type="ARBA" id="ARBA00022989"/>
    </source>
</evidence>
<dbReference type="InterPro" id="IPR002146">
    <property type="entry name" value="ATP_synth_b/b'su_bac/chlpt"/>
</dbReference>
<evidence type="ECO:0000313" key="18">
    <source>
        <dbReference type="Proteomes" id="UP000194137"/>
    </source>
</evidence>
<evidence type="ECO:0000256" key="1">
    <source>
        <dbReference type="ARBA" id="ARBA00004377"/>
    </source>
</evidence>
<accession>A0A1W6ZML6</accession>
<comment type="subcellular location">
    <subcellularLocation>
        <location evidence="1">Cell inner membrane</location>
        <topology evidence="1">Single-pass membrane protein</topology>
    </subcellularLocation>
    <subcellularLocation>
        <location evidence="15">Cell membrane</location>
        <topology evidence="15">Single-pass membrane protein</topology>
    </subcellularLocation>
</comment>
<evidence type="ECO:0000256" key="11">
    <source>
        <dbReference type="ARBA" id="ARBA00023310"/>
    </source>
</evidence>
<dbReference type="GO" id="GO:0005886">
    <property type="term" value="C:plasma membrane"/>
    <property type="evidence" value="ECO:0007669"/>
    <property type="project" value="UniProtKB-SubCell"/>
</dbReference>
<evidence type="ECO:0000256" key="6">
    <source>
        <dbReference type="ARBA" id="ARBA00022692"/>
    </source>
</evidence>
<evidence type="ECO:0000256" key="3">
    <source>
        <dbReference type="ARBA" id="ARBA00022448"/>
    </source>
</evidence>
<evidence type="ECO:0000256" key="13">
    <source>
        <dbReference type="ARBA" id="ARBA00025614"/>
    </source>
</evidence>
<keyword evidence="9 15" id="KW-0406">Ion transport</keyword>
<feature type="transmembrane region" description="Helical" evidence="15">
    <location>
        <begin position="6"/>
        <end position="24"/>
    </location>
</feature>
<evidence type="ECO:0000256" key="15">
    <source>
        <dbReference type="HAMAP-Rule" id="MF_01398"/>
    </source>
</evidence>
<evidence type="ECO:0000256" key="16">
    <source>
        <dbReference type="RuleBase" id="RU003848"/>
    </source>
</evidence>
<keyword evidence="11 15" id="KW-0066">ATP synthesis</keyword>
<dbReference type="Pfam" id="PF00430">
    <property type="entry name" value="ATP-synt_B"/>
    <property type="match status" value="1"/>
</dbReference>
<evidence type="ECO:0000256" key="14">
    <source>
        <dbReference type="ARBA" id="ARBA00025830"/>
    </source>
</evidence>
<dbReference type="InterPro" id="IPR050059">
    <property type="entry name" value="ATP_synthase_B_chain"/>
</dbReference>
<organism evidence="17 18">
    <name type="scientific">Pseudorhodoplanes sinuspersici</name>
    <dbReference type="NCBI Taxonomy" id="1235591"/>
    <lineage>
        <taxon>Bacteria</taxon>
        <taxon>Pseudomonadati</taxon>
        <taxon>Pseudomonadota</taxon>
        <taxon>Alphaproteobacteria</taxon>
        <taxon>Hyphomicrobiales</taxon>
        <taxon>Pseudorhodoplanes</taxon>
    </lineage>
</organism>
<dbReference type="Proteomes" id="UP000194137">
    <property type="component" value="Chromosome"/>
</dbReference>
<keyword evidence="10 15" id="KW-0472">Membrane</keyword>
<dbReference type="CDD" id="cd06503">
    <property type="entry name" value="ATP-synt_Fo_b"/>
    <property type="match status" value="1"/>
</dbReference>
<keyword evidence="4 15" id="KW-1003">Cell membrane</keyword>
<evidence type="ECO:0000256" key="4">
    <source>
        <dbReference type="ARBA" id="ARBA00022475"/>
    </source>
</evidence>
<reference evidence="17 18" key="1">
    <citation type="submission" date="2017-05" db="EMBL/GenBank/DDBJ databases">
        <title>Full genome sequence of Pseudorhodoplanes sinuspersici.</title>
        <authorList>
            <person name="Dastgheib S.M.M."/>
            <person name="Shavandi M."/>
            <person name="Tirandaz H."/>
        </authorList>
    </citation>
    <scope>NUCLEOTIDE SEQUENCE [LARGE SCALE GENOMIC DNA]</scope>
    <source>
        <strain evidence="17 18">RIPI110</strain>
    </source>
</reference>
<evidence type="ECO:0000256" key="7">
    <source>
        <dbReference type="ARBA" id="ARBA00022781"/>
    </source>
</evidence>
<comment type="subunit">
    <text evidence="14 15">F-type ATPases have 2 components, F(1) - the catalytic core - and F(0) - the membrane proton channel. F(1) has five subunits: alpha(3), beta(3), gamma(1), delta(1), epsilon(1). F(0) has three main subunits: a(1), b(2) and c(10-14). The alpha and beta chains form an alternating ring which encloses part of the gamma chain. F(1) is attached to F(0) by a central stalk formed by the gamma and epsilon chains, while a peripheral stalk is formed by the delta and b chains.</text>
</comment>
<comment type="similarity">
    <text evidence="2 15 16">Belongs to the ATPase B chain family.</text>
</comment>
<dbReference type="PANTHER" id="PTHR33445:SF1">
    <property type="entry name" value="ATP SYNTHASE SUBUNIT B"/>
    <property type="match status" value="1"/>
</dbReference>
<evidence type="ECO:0000256" key="2">
    <source>
        <dbReference type="ARBA" id="ARBA00005513"/>
    </source>
</evidence>
<dbReference type="AlphaFoldDB" id="A0A1W6ZML6"/>
<comment type="function">
    <text evidence="13">Component of the F(0) channel, it forms part of the peripheral stalk, linking F(1) to F(0). The b'-subunit is a diverged and duplicated form of b found in plants and photosynthetic bacteria.</text>
</comment>
<comment type="function">
    <text evidence="12 15">F(1)F(0) ATP synthase produces ATP from ADP in the presence of a proton or sodium gradient. F-type ATPases consist of two structural domains, F(1) containing the extramembraneous catalytic core and F(0) containing the membrane proton channel, linked together by a central stalk and a peripheral stalk. During catalysis, ATP synthesis in the catalytic domain of F(1) is coupled via a rotary mechanism of the central stalk subunits to proton translocation.</text>
</comment>
<evidence type="ECO:0000256" key="5">
    <source>
        <dbReference type="ARBA" id="ARBA00022547"/>
    </source>
</evidence>
<keyword evidence="8 15" id="KW-1133">Transmembrane helix</keyword>
<keyword evidence="3 15" id="KW-0813">Transport</keyword>
<dbReference type="HAMAP" id="MF_01398">
    <property type="entry name" value="ATP_synth_b_bprime"/>
    <property type="match status" value="1"/>
</dbReference>
<dbReference type="GO" id="GO:0046961">
    <property type="term" value="F:proton-transporting ATPase activity, rotational mechanism"/>
    <property type="evidence" value="ECO:0007669"/>
    <property type="project" value="TreeGrafter"/>
</dbReference>
<evidence type="ECO:0000256" key="9">
    <source>
        <dbReference type="ARBA" id="ARBA00023065"/>
    </source>
</evidence>
<keyword evidence="7 15" id="KW-0375">Hydrogen ion transport</keyword>
<dbReference type="GO" id="GO:0045259">
    <property type="term" value="C:proton-transporting ATP synthase complex"/>
    <property type="evidence" value="ECO:0007669"/>
    <property type="project" value="UniProtKB-KW"/>
</dbReference>
<keyword evidence="5 15" id="KW-0138">CF(0)</keyword>